<comment type="caution">
    <text evidence="2">The sequence shown here is derived from an EMBL/GenBank/DDBJ whole genome shotgun (WGS) entry which is preliminary data.</text>
</comment>
<evidence type="ECO:0008006" key="4">
    <source>
        <dbReference type="Google" id="ProtNLM"/>
    </source>
</evidence>
<dbReference type="RefSeq" id="WP_346028901.1">
    <property type="nucleotide sequence ID" value="NZ_BAAAON010000010.1"/>
</dbReference>
<sequence length="163" mass="17998">MHRRDRLRSALNWMNGSTLLGLAAAKLVGCELRPASRGLIFAHHYSPRLPKASAFTVGNVVLFRAGPEVVARRPRLVEHEARHCTQYALCFGLPFLPAYFLAAGASWLLTGDPASRNVFERGAGLQEGGYVERPLRAALTRRVSAPRRLRSSDPLRSRHSSGQ</sequence>
<name>A0ABN3B183_9MICC</name>
<proteinExistence type="predicted"/>
<feature type="region of interest" description="Disordered" evidence="1">
    <location>
        <begin position="144"/>
        <end position="163"/>
    </location>
</feature>
<evidence type="ECO:0000313" key="2">
    <source>
        <dbReference type="EMBL" id="GAA2178177.1"/>
    </source>
</evidence>
<evidence type="ECO:0000313" key="3">
    <source>
        <dbReference type="Proteomes" id="UP001500974"/>
    </source>
</evidence>
<protein>
    <recommendedName>
        <fullName evidence="4">DUF4157 domain-containing protein</fullName>
    </recommendedName>
</protein>
<accession>A0ABN3B183</accession>
<dbReference type="Proteomes" id="UP001500974">
    <property type="component" value="Unassembled WGS sequence"/>
</dbReference>
<reference evidence="2 3" key="1">
    <citation type="journal article" date="2019" name="Int. J. Syst. Evol. Microbiol.">
        <title>The Global Catalogue of Microorganisms (GCM) 10K type strain sequencing project: providing services to taxonomists for standard genome sequencing and annotation.</title>
        <authorList>
            <consortium name="The Broad Institute Genomics Platform"/>
            <consortium name="The Broad Institute Genome Sequencing Center for Infectious Disease"/>
            <person name="Wu L."/>
            <person name="Ma J."/>
        </authorList>
    </citation>
    <scope>NUCLEOTIDE SEQUENCE [LARGE SCALE GENOMIC DNA]</scope>
    <source>
        <strain evidence="2 3">JCM 14917</strain>
    </source>
</reference>
<organism evidence="2 3">
    <name type="scientific">Arthrobacter parietis</name>
    <dbReference type="NCBI Taxonomy" id="271434"/>
    <lineage>
        <taxon>Bacteria</taxon>
        <taxon>Bacillati</taxon>
        <taxon>Actinomycetota</taxon>
        <taxon>Actinomycetes</taxon>
        <taxon>Micrococcales</taxon>
        <taxon>Micrococcaceae</taxon>
        <taxon>Arthrobacter</taxon>
    </lineage>
</organism>
<gene>
    <name evidence="2" type="ORF">GCM10009784_31650</name>
</gene>
<dbReference type="EMBL" id="BAAAON010000010">
    <property type="protein sequence ID" value="GAA2178177.1"/>
    <property type="molecule type" value="Genomic_DNA"/>
</dbReference>
<keyword evidence="3" id="KW-1185">Reference proteome</keyword>
<evidence type="ECO:0000256" key="1">
    <source>
        <dbReference type="SAM" id="MobiDB-lite"/>
    </source>
</evidence>